<organism evidence="4 5">
    <name type="scientific">Pristionchus mayeri</name>
    <dbReference type="NCBI Taxonomy" id="1317129"/>
    <lineage>
        <taxon>Eukaryota</taxon>
        <taxon>Metazoa</taxon>
        <taxon>Ecdysozoa</taxon>
        <taxon>Nematoda</taxon>
        <taxon>Chromadorea</taxon>
        <taxon>Rhabditida</taxon>
        <taxon>Rhabditina</taxon>
        <taxon>Diplogasteromorpha</taxon>
        <taxon>Diplogasteroidea</taxon>
        <taxon>Neodiplogasteridae</taxon>
        <taxon>Pristionchus</taxon>
    </lineage>
</organism>
<feature type="transmembrane region" description="Helical" evidence="2">
    <location>
        <begin position="138"/>
        <end position="161"/>
    </location>
</feature>
<dbReference type="AlphaFoldDB" id="A0AAN5DFP5"/>
<dbReference type="Proteomes" id="UP001328107">
    <property type="component" value="Unassembled WGS sequence"/>
</dbReference>
<sequence>MRLTGRLMLLLLLAVSGAAAQSKDDEESVDTGHHVEGSGNAPNDDEDFVEGSGLPPSQVYTKLTTIVHARPAVQVKTTTQTPEPPKKKDPLPPIINMDLMEKEQQQKEKDQEKFASIAPAIPGITTGQPESAPLISNLVLGGILAAIVILIIAVIVIIVVCRSKHKSDYTPGRQE</sequence>
<name>A0AAN5DFP5_9BILA</name>
<evidence type="ECO:0000256" key="3">
    <source>
        <dbReference type="SAM" id="SignalP"/>
    </source>
</evidence>
<feature type="region of interest" description="Disordered" evidence="1">
    <location>
        <begin position="72"/>
        <end position="93"/>
    </location>
</feature>
<keyword evidence="5" id="KW-1185">Reference proteome</keyword>
<evidence type="ECO:0000313" key="5">
    <source>
        <dbReference type="Proteomes" id="UP001328107"/>
    </source>
</evidence>
<keyword evidence="2" id="KW-1133">Transmembrane helix</keyword>
<keyword evidence="2" id="KW-0472">Membrane</keyword>
<keyword evidence="3" id="KW-0732">Signal</keyword>
<feature type="signal peptide" evidence="3">
    <location>
        <begin position="1"/>
        <end position="20"/>
    </location>
</feature>
<evidence type="ECO:0000256" key="1">
    <source>
        <dbReference type="SAM" id="MobiDB-lite"/>
    </source>
</evidence>
<feature type="chain" id="PRO_5042983265" evidence="3">
    <location>
        <begin position="21"/>
        <end position="175"/>
    </location>
</feature>
<dbReference type="EMBL" id="BTRK01000006">
    <property type="protein sequence ID" value="GMR61682.1"/>
    <property type="molecule type" value="Genomic_DNA"/>
</dbReference>
<gene>
    <name evidence="4" type="ORF">PMAYCL1PPCAC_31877</name>
</gene>
<comment type="caution">
    <text evidence="4">The sequence shown here is derived from an EMBL/GenBank/DDBJ whole genome shotgun (WGS) entry which is preliminary data.</text>
</comment>
<evidence type="ECO:0000313" key="4">
    <source>
        <dbReference type="EMBL" id="GMR61682.1"/>
    </source>
</evidence>
<reference evidence="5" key="1">
    <citation type="submission" date="2022-10" db="EMBL/GenBank/DDBJ databases">
        <title>Genome assembly of Pristionchus species.</title>
        <authorList>
            <person name="Yoshida K."/>
            <person name="Sommer R.J."/>
        </authorList>
    </citation>
    <scope>NUCLEOTIDE SEQUENCE [LARGE SCALE GENOMIC DNA]</scope>
    <source>
        <strain evidence="5">RS5460</strain>
    </source>
</reference>
<feature type="region of interest" description="Disordered" evidence="1">
    <location>
        <begin position="20"/>
        <end position="54"/>
    </location>
</feature>
<keyword evidence="2" id="KW-0812">Transmembrane</keyword>
<proteinExistence type="predicted"/>
<evidence type="ECO:0000256" key="2">
    <source>
        <dbReference type="SAM" id="Phobius"/>
    </source>
</evidence>
<protein>
    <submittedName>
        <fullName evidence="4">Uncharacterized protein</fullName>
    </submittedName>
</protein>
<accession>A0AAN5DFP5</accession>